<dbReference type="Pfam" id="PF24864">
    <property type="entry name" value="DUF7730"/>
    <property type="match status" value="1"/>
</dbReference>
<proteinExistence type="predicted"/>
<organism evidence="2 3">
    <name type="scientific">Phaeosphaeria nodorum (strain SN15 / ATCC MYA-4574 / FGSC 10173)</name>
    <name type="common">Glume blotch fungus</name>
    <name type="synonym">Parastagonospora nodorum</name>
    <dbReference type="NCBI Taxonomy" id="321614"/>
    <lineage>
        <taxon>Eukaryota</taxon>
        <taxon>Fungi</taxon>
        <taxon>Dikarya</taxon>
        <taxon>Ascomycota</taxon>
        <taxon>Pezizomycotina</taxon>
        <taxon>Dothideomycetes</taxon>
        <taxon>Pleosporomycetidae</taxon>
        <taxon>Pleosporales</taxon>
        <taxon>Pleosporineae</taxon>
        <taxon>Phaeosphaeriaceae</taxon>
        <taxon>Parastagonospora</taxon>
    </lineage>
</organism>
<dbReference type="Proteomes" id="UP000663193">
    <property type="component" value="Chromosome 8"/>
</dbReference>
<dbReference type="InterPro" id="IPR056632">
    <property type="entry name" value="DUF7730"/>
</dbReference>
<dbReference type="PANTHER" id="PTHR38790:SF4">
    <property type="entry name" value="2EXR DOMAIN-CONTAINING PROTEIN"/>
    <property type="match status" value="1"/>
</dbReference>
<accession>A0A7U2F4J6</accession>
<dbReference type="EMBL" id="CP069030">
    <property type="protein sequence ID" value="QRC98567.1"/>
    <property type="molecule type" value="Genomic_DNA"/>
</dbReference>
<evidence type="ECO:0000259" key="1">
    <source>
        <dbReference type="Pfam" id="PF24864"/>
    </source>
</evidence>
<reference evidence="3" key="1">
    <citation type="journal article" date="2021" name="BMC Genomics">
        <title>Chromosome-level genome assembly and manually-curated proteome of model necrotroph Parastagonospora nodorum Sn15 reveals a genome-wide trove of candidate effector homologs, and redundancy of virulence-related functions within an accessory chromosome.</title>
        <authorList>
            <person name="Bertazzoni S."/>
            <person name="Jones D.A.B."/>
            <person name="Phan H.T."/>
            <person name="Tan K.-C."/>
            <person name="Hane J.K."/>
        </authorList>
    </citation>
    <scope>NUCLEOTIDE SEQUENCE [LARGE SCALE GENOMIC DNA]</scope>
    <source>
        <strain evidence="3">SN15 / ATCC MYA-4574 / FGSC 10173)</strain>
    </source>
</reference>
<evidence type="ECO:0000313" key="2">
    <source>
        <dbReference type="EMBL" id="QRC98567.1"/>
    </source>
</evidence>
<gene>
    <name evidence="2" type="ORF">JI435_046180</name>
</gene>
<dbReference type="VEuPathDB" id="FungiDB:JI435_046180"/>
<dbReference type="PANTHER" id="PTHR38790">
    <property type="entry name" value="2EXR DOMAIN-CONTAINING PROTEIN-RELATED"/>
    <property type="match status" value="1"/>
</dbReference>
<feature type="domain" description="DUF7730" evidence="1">
    <location>
        <begin position="20"/>
        <end position="219"/>
    </location>
</feature>
<evidence type="ECO:0000313" key="3">
    <source>
        <dbReference type="Proteomes" id="UP000663193"/>
    </source>
</evidence>
<keyword evidence="3" id="KW-1185">Reference proteome</keyword>
<name>A0A7U2F4J6_PHANO</name>
<dbReference type="AlphaFoldDB" id="A0A7U2F4J6"/>
<protein>
    <recommendedName>
        <fullName evidence="1">DUF7730 domain-containing protein</fullName>
    </recommendedName>
</protein>
<dbReference type="OrthoDB" id="5413827at2759"/>
<sequence>MAALRRPFSRQYADFCEERNRQRSPLLRLPGELRNKVYEYVLSSVTVSVFPPSDAQYRYQLHAHISGPVAAPTADPTVSNAMALTRVCRQISVETVSLPLQLFTFYINSDESFPKFLNYLLPVQRDAIKTIQISTPDAMEGGSLFHCVQRRTDNDFPSQKLHLEYLEWSMNLALDHLEGLKQVVVEEDPQWLYLKANEPLLRDGIGSCVMGRDINIVLPKPTG</sequence>